<dbReference type="InterPro" id="IPR036291">
    <property type="entry name" value="NAD(P)-bd_dom_sf"/>
</dbReference>
<dbReference type="AlphaFoldDB" id="A0A9P6VHF9"/>
<dbReference type="PRINTS" id="PR00080">
    <property type="entry name" value="SDRFAMILY"/>
</dbReference>
<dbReference type="Pfam" id="PF13561">
    <property type="entry name" value="adh_short_C2"/>
    <property type="match status" value="1"/>
</dbReference>
<dbReference type="PRINTS" id="PR00081">
    <property type="entry name" value="GDHRDH"/>
</dbReference>
<keyword evidence="2" id="KW-0521">NADP</keyword>
<dbReference type="GO" id="GO:0050664">
    <property type="term" value="F:oxidoreductase activity, acting on NAD(P)H, oxygen as acceptor"/>
    <property type="evidence" value="ECO:0007669"/>
    <property type="project" value="TreeGrafter"/>
</dbReference>
<evidence type="ECO:0000313" key="4">
    <source>
        <dbReference type="EMBL" id="KAG0648005.1"/>
    </source>
</evidence>
<keyword evidence="3" id="KW-0560">Oxidoreductase</keyword>
<dbReference type="PANTHER" id="PTHR43008:SF13">
    <property type="entry name" value="L-XYLULOSE REDUCTASE-RELATED"/>
    <property type="match status" value="1"/>
</dbReference>
<reference evidence="4" key="1">
    <citation type="submission" date="2019-07" db="EMBL/GenBank/DDBJ databases">
        <title>Hyphodiscus hymeniophilus genome sequencing and assembly.</title>
        <authorList>
            <person name="Kramer G."/>
            <person name="Nodwell J."/>
        </authorList>
    </citation>
    <scope>NUCLEOTIDE SEQUENCE</scope>
    <source>
        <strain evidence="4">ATCC 34498</strain>
    </source>
</reference>
<comment type="caution">
    <text evidence="4">The sequence shown here is derived from an EMBL/GenBank/DDBJ whole genome shotgun (WGS) entry which is preliminary data.</text>
</comment>
<dbReference type="GO" id="GO:0050085">
    <property type="term" value="F:mannitol 2-dehydrogenase (NADP+) activity"/>
    <property type="evidence" value="ECO:0007669"/>
    <property type="project" value="UniProtKB-ARBA"/>
</dbReference>
<evidence type="ECO:0000313" key="5">
    <source>
        <dbReference type="Proteomes" id="UP000785200"/>
    </source>
</evidence>
<name>A0A9P6VHF9_9HELO</name>
<dbReference type="SUPFAM" id="SSF51735">
    <property type="entry name" value="NAD(P)-binding Rossmann-fold domains"/>
    <property type="match status" value="1"/>
</dbReference>
<evidence type="ECO:0000256" key="3">
    <source>
        <dbReference type="ARBA" id="ARBA00023002"/>
    </source>
</evidence>
<dbReference type="GO" id="GO:0019594">
    <property type="term" value="P:mannitol metabolic process"/>
    <property type="evidence" value="ECO:0007669"/>
    <property type="project" value="UniProtKB-ARBA"/>
</dbReference>
<proteinExistence type="inferred from homology"/>
<protein>
    <submittedName>
        <fullName evidence="4">NADP-dependent mannitol dehydrogenase</fullName>
    </submittedName>
</protein>
<sequence length="273" mass="29390">MGSINEGNTHWAQPKLSDSVLKMFDMTGKVVIITGGTGGIGYEVARGLAEAGANIALFYNTARNSDDLVTTIAKDFNVKAKAYKCSVESFEEVQAQTEAVVHDFGRLDVMIANAGISIPAGGIDDEVANWHTTMNINLSGAYYCAKVAGSIFRKQNSGNLIFTASMSGHIVNTPQSQACYNASKAAMIHLSRSLATDWTSFNARVNSVSPGYIDTAISGSCPREMKDQWHKLTPMHREGDPRELKGAYLYLASDASTFTTGTDIVVDGGYCCW</sequence>
<evidence type="ECO:0000256" key="1">
    <source>
        <dbReference type="ARBA" id="ARBA00006484"/>
    </source>
</evidence>
<dbReference type="EMBL" id="VNKQ01000011">
    <property type="protein sequence ID" value="KAG0648005.1"/>
    <property type="molecule type" value="Genomic_DNA"/>
</dbReference>
<comment type="similarity">
    <text evidence="1">Belongs to the short-chain dehydrogenases/reductases (SDR) family.</text>
</comment>
<dbReference type="Gene3D" id="3.40.50.720">
    <property type="entry name" value="NAD(P)-binding Rossmann-like Domain"/>
    <property type="match status" value="1"/>
</dbReference>
<dbReference type="InterPro" id="IPR002347">
    <property type="entry name" value="SDR_fam"/>
</dbReference>
<dbReference type="Proteomes" id="UP000785200">
    <property type="component" value="Unassembled WGS sequence"/>
</dbReference>
<keyword evidence="5" id="KW-1185">Reference proteome</keyword>
<organism evidence="4 5">
    <name type="scientific">Hyphodiscus hymeniophilus</name>
    <dbReference type="NCBI Taxonomy" id="353542"/>
    <lineage>
        <taxon>Eukaryota</taxon>
        <taxon>Fungi</taxon>
        <taxon>Dikarya</taxon>
        <taxon>Ascomycota</taxon>
        <taxon>Pezizomycotina</taxon>
        <taxon>Leotiomycetes</taxon>
        <taxon>Helotiales</taxon>
        <taxon>Hyphodiscaceae</taxon>
        <taxon>Hyphodiscus</taxon>
    </lineage>
</organism>
<evidence type="ECO:0000256" key="2">
    <source>
        <dbReference type="ARBA" id="ARBA00022857"/>
    </source>
</evidence>
<dbReference type="PANTHER" id="PTHR43008">
    <property type="entry name" value="BENZIL REDUCTASE"/>
    <property type="match status" value="1"/>
</dbReference>
<dbReference type="OrthoDB" id="1888931at2759"/>
<gene>
    <name evidence="4" type="ORF">D0Z07_5754</name>
</gene>
<dbReference type="PROSITE" id="PS00061">
    <property type="entry name" value="ADH_SHORT"/>
    <property type="match status" value="1"/>
</dbReference>
<dbReference type="InterPro" id="IPR020904">
    <property type="entry name" value="Sc_DH/Rdtase_CS"/>
</dbReference>
<accession>A0A9P6VHF9</accession>
<dbReference type="FunFam" id="3.40.50.720:FF:000090">
    <property type="entry name" value="NADP-dependent mannitol dehydrogenase"/>
    <property type="match status" value="1"/>
</dbReference>